<protein>
    <submittedName>
        <fullName evidence="2">Uncharacterized protein</fullName>
    </submittedName>
</protein>
<keyword evidence="1" id="KW-1133">Transmembrane helix</keyword>
<proteinExistence type="predicted"/>
<organism evidence="2 3">
    <name type="scientific">Fonsecaea nubica</name>
    <dbReference type="NCBI Taxonomy" id="856822"/>
    <lineage>
        <taxon>Eukaryota</taxon>
        <taxon>Fungi</taxon>
        <taxon>Dikarya</taxon>
        <taxon>Ascomycota</taxon>
        <taxon>Pezizomycotina</taxon>
        <taxon>Eurotiomycetes</taxon>
        <taxon>Chaetothyriomycetidae</taxon>
        <taxon>Chaetothyriales</taxon>
        <taxon>Herpotrichiellaceae</taxon>
        <taxon>Fonsecaea</taxon>
    </lineage>
</organism>
<evidence type="ECO:0000313" key="3">
    <source>
        <dbReference type="Proteomes" id="UP000185904"/>
    </source>
</evidence>
<dbReference type="AlphaFoldDB" id="A0A178CKX3"/>
<sequence>MPQMTVARATLGSSHILERLLDPLLVRRIVSNPVNLRAFDNWKRDLDEALAEATPVAPPHPILRPRHESDSLYFRPDDDAQYVETYDVDLSELKDFIALYPSPDNVVPVLEDRKYRGTQSVASLRTVSPDRKAFVLLDEHVSSRLFIFLPSALIILFSSSLAVCRYP</sequence>
<accession>A0A178CKX3</accession>
<evidence type="ECO:0000256" key="1">
    <source>
        <dbReference type="SAM" id="Phobius"/>
    </source>
</evidence>
<keyword evidence="1" id="KW-0472">Membrane</keyword>
<comment type="caution">
    <text evidence="2">The sequence shown here is derived from an EMBL/GenBank/DDBJ whole genome shotgun (WGS) entry which is preliminary data.</text>
</comment>
<keyword evidence="3" id="KW-1185">Reference proteome</keyword>
<dbReference type="SUPFAM" id="SSF53732">
    <property type="entry name" value="Aconitase iron-sulfur domain"/>
    <property type="match status" value="1"/>
</dbReference>
<name>A0A178CKX3_9EURO</name>
<gene>
    <name evidence="2" type="ORF">AYO20_09097</name>
</gene>
<dbReference type="OrthoDB" id="419183at2759"/>
<dbReference type="InterPro" id="IPR036008">
    <property type="entry name" value="Aconitase_4Fe-4S_dom"/>
</dbReference>
<dbReference type="GeneID" id="34592497"/>
<dbReference type="RefSeq" id="XP_022496643.1">
    <property type="nucleotide sequence ID" value="XM_022647369.1"/>
</dbReference>
<dbReference type="Proteomes" id="UP000185904">
    <property type="component" value="Unassembled WGS sequence"/>
</dbReference>
<dbReference type="EMBL" id="LVCJ01000080">
    <property type="protein sequence ID" value="OAL29713.1"/>
    <property type="molecule type" value="Genomic_DNA"/>
</dbReference>
<keyword evidence="1" id="KW-0812">Transmembrane</keyword>
<evidence type="ECO:0000313" key="2">
    <source>
        <dbReference type="EMBL" id="OAL29713.1"/>
    </source>
</evidence>
<reference evidence="2 3" key="1">
    <citation type="submission" date="2016-03" db="EMBL/GenBank/DDBJ databases">
        <title>The draft genome sequence of Fonsecaea nubica causative agent of cutaneous subcutaneous infection in human host.</title>
        <authorList>
            <person name="Costa F."/>
            <person name="Sybren D.H."/>
            <person name="Raittz R.T."/>
            <person name="Weiss V.A."/>
            <person name="Leao A.C."/>
            <person name="Gomes R."/>
            <person name="De Souza E.M."/>
            <person name="Pedrosa F.O."/>
            <person name="Steffens M.B."/>
            <person name="Bombassaro A."/>
            <person name="Tadra-Sfeir M.Z."/>
            <person name="Moreno L.F."/>
            <person name="Najafzadeh M.J."/>
            <person name="Felipe M.S."/>
            <person name="Teixeira M."/>
            <person name="Sun J."/>
            <person name="Xi L."/>
            <person name="Castro M.A."/>
            <person name="Vicente V.A."/>
        </authorList>
    </citation>
    <scope>NUCLEOTIDE SEQUENCE [LARGE SCALE GENOMIC DNA]</scope>
    <source>
        <strain evidence="2 3">CBS 269.64</strain>
    </source>
</reference>
<feature type="transmembrane region" description="Helical" evidence="1">
    <location>
        <begin position="145"/>
        <end position="164"/>
    </location>
</feature>